<dbReference type="EMBL" id="CAJNIZ010000880">
    <property type="protein sequence ID" value="CAE7177343.1"/>
    <property type="molecule type" value="Genomic_DNA"/>
</dbReference>
<sequence length="78" mass="8747">VMNFLDVLGSTLESSFGYVRNFIVCAWETFCDLLVPSGGGTRRGVVRRLLARLLATSLEYQACASLWLSREDVRFLAE</sequence>
<evidence type="ECO:0000313" key="2">
    <source>
        <dbReference type="Proteomes" id="UP000649617"/>
    </source>
</evidence>
<dbReference type="OrthoDB" id="10679301at2759"/>
<name>A0A812IZ80_SYMPI</name>
<protein>
    <submittedName>
        <fullName evidence="1">Uncharacterized protein</fullName>
    </submittedName>
</protein>
<accession>A0A812IZ80</accession>
<comment type="caution">
    <text evidence="1">The sequence shown here is derived from an EMBL/GenBank/DDBJ whole genome shotgun (WGS) entry which is preliminary data.</text>
</comment>
<dbReference type="AlphaFoldDB" id="A0A812IZ80"/>
<gene>
    <name evidence="1" type="ORF">SPIL2461_LOCUS947</name>
</gene>
<proteinExistence type="predicted"/>
<organism evidence="1 2">
    <name type="scientific">Symbiodinium pilosum</name>
    <name type="common">Dinoflagellate</name>
    <dbReference type="NCBI Taxonomy" id="2952"/>
    <lineage>
        <taxon>Eukaryota</taxon>
        <taxon>Sar</taxon>
        <taxon>Alveolata</taxon>
        <taxon>Dinophyceae</taxon>
        <taxon>Suessiales</taxon>
        <taxon>Symbiodiniaceae</taxon>
        <taxon>Symbiodinium</taxon>
    </lineage>
</organism>
<evidence type="ECO:0000313" key="1">
    <source>
        <dbReference type="EMBL" id="CAE7177343.1"/>
    </source>
</evidence>
<keyword evidence="2" id="KW-1185">Reference proteome</keyword>
<feature type="non-terminal residue" evidence="1">
    <location>
        <position position="1"/>
    </location>
</feature>
<dbReference type="Proteomes" id="UP000649617">
    <property type="component" value="Unassembled WGS sequence"/>
</dbReference>
<reference evidence="1" key="1">
    <citation type="submission" date="2021-02" db="EMBL/GenBank/DDBJ databases">
        <authorList>
            <person name="Dougan E. K."/>
            <person name="Rhodes N."/>
            <person name="Thang M."/>
            <person name="Chan C."/>
        </authorList>
    </citation>
    <scope>NUCLEOTIDE SEQUENCE</scope>
</reference>
<feature type="non-terminal residue" evidence="1">
    <location>
        <position position="78"/>
    </location>
</feature>